<dbReference type="PANTHER" id="PTHR11741">
    <property type="entry name" value="ELONGATION FACTOR TS"/>
    <property type="match status" value="1"/>
</dbReference>
<evidence type="ECO:0000313" key="10">
    <source>
        <dbReference type="Proteomes" id="UP000294462"/>
    </source>
</evidence>
<dbReference type="AlphaFoldDB" id="A0A451DJ72"/>
<dbReference type="InterPro" id="IPR036402">
    <property type="entry name" value="EF-Ts_dimer_sf"/>
</dbReference>
<organism evidence="9 10">
    <name type="scientific">Candidatus Erwinia haradaeae</name>
    <dbReference type="NCBI Taxonomy" id="1922217"/>
    <lineage>
        <taxon>Bacteria</taxon>
        <taxon>Pseudomonadati</taxon>
        <taxon>Pseudomonadota</taxon>
        <taxon>Gammaproteobacteria</taxon>
        <taxon>Enterobacterales</taxon>
        <taxon>Erwiniaceae</taxon>
        <taxon>Erwinia</taxon>
    </lineage>
</organism>
<name>A0A451DJ72_9GAMM</name>
<feature type="domain" description="Translation elongation factor EFTs/EF1B dimerisation" evidence="8">
    <location>
        <begin position="71"/>
        <end position="263"/>
    </location>
</feature>
<dbReference type="CDD" id="cd14275">
    <property type="entry name" value="UBA_EF-Ts"/>
    <property type="match status" value="1"/>
</dbReference>
<evidence type="ECO:0000256" key="3">
    <source>
        <dbReference type="ARBA" id="ARBA00016956"/>
    </source>
</evidence>
<evidence type="ECO:0000256" key="4">
    <source>
        <dbReference type="ARBA" id="ARBA00022490"/>
    </source>
</evidence>
<dbReference type="InterPro" id="IPR018101">
    <property type="entry name" value="Transl_elong_Ts_CS"/>
</dbReference>
<evidence type="ECO:0000259" key="8">
    <source>
        <dbReference type="Pfam" id="PF00889"/>
    </source>
</evidence>
<comment type="function">
    <text evidence="7">Associates with the EF-Tu.GDP complex and induces the exchange of GDP to GTP. It remains bound to the aminoacyl-tRNA.EF-Tu.GTP complex up to the GTP hydrolysis stage on the ribosome.</text>
</comment>
<dbReference type="Gene3D" id="1.10.286.20">
    <property type="match status" value="1"/>
</dbReference>
<evidence type="ECO:0000256" key="6">
    <source>
        <dbReference type="ARBA" id="ARBA00022917"/>
    </source>
</evidence>
<dbReference type="OrthoDB" id="9808348at2"/>
<dbReference type="RefSeq" id="WP_072666099.1">
    <property type="nucleotide sequence ID" value="NZ_LR217725.1"/>
</dbReference>
<keyword evidence="10" id="KW-1185">Reference proteome</keyword>
<evidence type="ECO:0000256" key="5">
    <source>
        <dbReference type="ARBA" id="ARBA00022768"/>
    </source>
</evidence>
<dbReference type="InterPro" id="IPR001816">
    <property type="entry name" value="Transl_elong_EFTs/EF1B"/>
</dbReference>
<keyword evidence="6 7" id="KW-0648">Protein biosynthesis</keyword>
<dbReference type="GO" id="GO:0005737">
    <property type="term" value="C:cytoplasm"/>
    <property type="evidence" value="ECO:0007669"/>
    <property type="project" value="UniProtKB-SubCell"/>
</dbReference>
<dbReference type="InterPro" id="IPR014039">
    <property type="entry name" value="Transl_elong_EFTs/EF1B_dimer"/>
</dbReference>
<dbReference type="PROSITE" id="PS01126">
    <property type="entry name" value="EF_TS_1"/>
    <property type="match status" value="1"/>
</dbReference>
<comment type="similarity">
    <text evidence="2 7">Belongs to the EF-Ts family.</text>
</comment>
<keyword evidence="5 7" id="KW-0251">Elongation factor</keyword>
<dbReference type="HAMAP" id="MF_00050">
    <property type="entry name" value="EF_Ts"/>
    <property type="match status" value="1"/>
</dbReference>
<dbReference type="Pfam" id="PF00889">
    <property type="entry name" value="EF_TS"/>
    <property type="match status" value="1"/>
</dbReference>
<protein>
    <recommendedName>
        <fullName evidence="3 7">Elongation factor Ts</fullName>
        <shortName evidence="7">EF-Ts</shortName>
    </recommendedName>
</protein>
<gene>
    <name evidence="7 9" type="primary">tsf</name>
    <name evidence="9" type="ORF">ERCIPSTX3056_186</name>
</gene>
<keyword evidence="4 7" id="KW-0963">Cytoplasm</keyword>
<dbReference type="FunFam" id="1.10.8.10:FF:000001">
    <property type="entry name" value="Elongation factor Ts"/>
    <property type="match status" value="1"/>
</dbReference>
<evidence type="ECO:0000256" key="1">
    <source>
        <dbReference type="ARBA" id="ARBA00004496"/>
    </source>
</evidence>
<dbReference type="InterPro" id="IPR009060">
    <property type="entry name" value="UBA-like_sf"/>
</dbReference>
<sequence>MVRITAALVKDLRERTGAGIMDCKKVLTDAHGDIDLAIKYMRQAGIIKGAKKANNIAAEGVVRGKIIGNYGVMLEINCQTDFVVKATSFQLFADKVLDAAVLGKVMDIKKLEERFQEERMSLISHFGENINIRRIASLEGAVLGQYLHGERIGVLVSLTRASAGLAKKIAMHIAASKPEFITPEDVSSGVLEKEYQIQLAIAMKSGKPKEIAKQIVTGRMKKFIREISLTSQPFILDSNKDVSQYLAEEHAVVNNFIRFEVGEGIKKNILNFATEVSELIQVTK</sequence>
<evidence type="ECO:0000256" key="2">
    <source>
        <dbReference type="ARBA" id="ARBA00005532"/>
    </source>
</evidence>
<reference evidence="9 10" key="1">
    <citation type="submission" date="2019-02" db="EMBL/GenBank/DDBJ databases">
        <authorList>
            <person name="Manzano-Marin A."/>
            <person name="Manzano-Marin A."/>
        </authorList>
    </citation>
    <scope>NUCLEOTIDE SEQUENCE [LARGE SCALE GENOMIC DNA]</scope>
    <source>
        <strain evidence="9 10">ErCipseudotaxifoliae</strain>
    </source>
</reference>
<dbReference type="Gene3D" id="3.30.479.20">
    <property type="entry name" value="Elongation factor Ts, dimerisation domain"/>
    <property type="match status" value="2"/>
</dbReference>
<dbReference type="KEGG" id="ehd:ERCIPSTX3056_186"/>
<dbReference type="FunFam" id="1.10.286.20:FF:000001">
    <property type="entry name" value="Elongation factor Ts"/>
    <property type="match status" value="1"/>
</dbReference>
<dbReference type="FunFam" id="3.30.479.20:FF:000001">
    <property type="entry name" value="Elongation factor Ts"/>
    <property type="match status" value="1"/>
</dbReference>
<dbReference type="PANTHER" id="PTHR11741:SF0">
    <property type="entry name" value="ELONGATION FACTOR TS, MITOCHONDRIAL"/>
    <property type="match status" value="1"/>
</dbReference>
<dbReference type="EMBL" id="LR217725">
    <property type="protein sequence ID" value="VFP86754.1"/>
    <property type="molecule type" value="Genomic_DNA"/>
</dbReference>
<dbReference type="SUPFAM" id="SSF46934">
    <property type="entry name" value="UBA-like"/>
    <property type="match status" value="1"/>
</dbReference>
<feature type="region of interest" description="Involved in Mg(2+) ion dislocation from EF-Tu" evidence="7">
    <location>
        <begin position="80"/>
        <end position="83"/>
    </location>
</feature>
<dbReference type="Gene3D" id="1.10.8.10">
    <property type="entry name" value="DNA helicase RuvA subunit, C-terminal domain"/>
    <property type="match status" value="1"/>
</dbReference>
<evidence type="ECO:0000256" key="7">
    <source>
        <dbReference type="HAMAP-Rule" id="MF_00050"/>
    </source>
</evidence>
<evidence type="ECO:0000313" key="9">
    <source>
        <dbReference type="EMBL" id="VFP86754.1"/>
    </source>
</evidence>
<comment type="subcellular location">
    <subcellularLocation>
        <location evidence="1 7">Cytoplasm</location>
    </subcellularLocation>
</comment>
<dbReference type="NCBIfam" id="TIGR00116">
    <property type="entry name" value="tsf"/>
    <property type="match status" value="1"/>
</dbReference>
<dbReference type="SUPFAM" id="SSF54713">
    <property type="entry name" value="Elongation factor Ts (EF-Ts), dimerisation domain"/>
    <property type="match status" value="2"/>
</dbReference>
<proteinExistence type="inferred from homology"/>
<dbReference type="Proteomes" id="UP000294462">
    <property type="component" value="Chromosome"/>
</dbReference>
<dbReference type="GO" id="GO:0003746">
    <property type="term" value="F:translation elongation factor activity"/>
    <property type="evidence" value="ECO:0007669"/>
    <property type="project" value="UniProtKB-UniRule"/>
</dbReference>
<accession>A0A451DJ72</accession>